<dbReference type="EMBL" id="BLXY01000002">
    <property type="protein sequence ID" value="GFO63270.1"/>
    <property type="molecule type" value="Genomic_DNA"/>
</dbReference>
<name>A0A6V8MT58_9BACT</name>
<dbReference type="Proteomes" id="UP000568888">
    <property type="component" value="Unassembled WGS sequence"/>
</dbReference>
<keyword evidence="2" id="KW-0812">Transmembrane</keyword>
<accession>A0A6V8MT58</accession>
<reference evidence="4" key="3">
    <citation type="submission" date="2022-04" db="EMBL/GenBank/DDBJ databases">
        <authorList>
            <person name="Liu G."/>
        </authorList>
    </citation>
    <scope>NUCLEOTIDE SEQUENCE</scope>
    <source>
        <strain evidence="4">RG22</strain>
    </source>
</reference>
<dbReference type="AlphaFoldDB" id="A0A6V8MT58"/>
<evidence type="ECO:0000256" key="2">
    <source>
        <dbReference type="SAM" id="Phobius"/>
    </source>
</evidence>
<reference evidence="3" key="2">
    <citation type="journal article" date="2021" name="Int. J. Syst. Evol. Microbiol.">
        <title>Geomonas silvestris sp. nov., Geomonas paludis sp. nov. and Geomonas limicola sp. nov., isolated from terrestrial environments, and emended description of the genus Geomonas.</title>
        <authorList>
            <person name="Itoh H."/>
            <person name="Xu Z."/>
            <person name="Masuda Y."/>
            <person name="Ushijima N."/>
            <person name="Hayakawa C."/>
            <person name="Shiratori Y."/>
            <person name="Senoo K."/>
        </authorList>
    </citation>
    <scope>NUCLEOTIDE SEQUENCE</scope>
    <source>
        <strain evidence="3">Red736</strain>
    </source>
</reference>
<protein>
    <recommendedName>
        <fullName evidence="7">Zinc-finger domain-containing protein</fullName>
    </recommendedName>
</protein>
<gene>
    <name evidence="3" type="ORF">GMPD_11890</name>
    <name evidence="4" type="ORF">M1B72_10940</name>
</gene>
<dbReference type="RefSeq" id="WP_183346144.1">
    <property type="nucleotide sequence ID" value="NZ_BLXY01000002.1"/>
</dbReference>
<sequence length="368" mass="38492">MSEDKGHHSGMQHDRAGEALAAVLRSAPPEGPCLAPEEIDLLVEVRAREEVRKRLMAHLASCDSCLRSFGVAAELAREERLLARRRWRIRVPLALAALLLVALSLRLVRESAAPRLAMKELAPPVVQQVPPSGSVPMQATPPAQATAPAAAVTPGQPAAPQPGEPASAKAKAAPAGGFAPALAVLAKLPQPRAGQAEMRSFAGSAAESRARARFLAGGELLEARLSLARGEREPAAELLRQAATHLQPGAGAPGDELARLVTDLKSAEQNILARRIEQLFTPVTPSVDPHVALGAWSKAVLVAASANDPALFATGWFTATGNALVSGPFSSDTAGLIRQILAVAAEGDSPMKFSRLKALARNLAEVTR</sequence>
<evidence type="ECO:0000313" key="5">
    <source>
        <dbReference type="Proteomes" id="UP000568888"/>
    </source>
</evidence>
<evidence type="ECO:0000313" key="3">
    <source>
        <dbReference type="EMBL" id="GFO63270.1"/>
    </source>
</evidence>
<evidence type="ECO:0008006" key="7">
    <source>
        <dbReference type="Google" id="ProtNLM"/>
    </source>
</evidence>
<evidence type="ECO:0000313" key="4">
    <source>
        <dbReference type="EMBL" id="UPU38198.1"/>
    </source>
</evidence>
<keyword evidence="2" id="KW-0472">Membrane</keyword>
<feature type="transmembrane region" description="Helical" evidence="2">
    <location>
        <begin position="87"/>
        <end position="108"/>
    </location>
</feature>
<feature type="compositionally biased region" description="Low complexity" evidence="1">
    <location>
        <begin position="127"/>
        <end position="156"/>
    </location>
</feature>
<keyword evidence="6" id="KW-1185">Reference proteome</keyword>
<keyword evidence="2" id="KW-1133">Transmembrane helix</keyword>
<feature type="region of interest" description="Disordered" evidence="1">
    <location>
        <begin position="127"/>
        <end position="172"/>
    </location>
</feature>
<organism evidence="3 5">
    <name type="scientific">Geomonas paludis</name>
    <dbReference type="NCBI Taxonomy" id="2740185"/>
    <lineage>
        <taxon>Bacteria</taxon>
        <taxon>Pseudomonadati</taxon>
        <taxon>Thermodesulfobacteriota</taxon>
        <taxon>Desulfuromonadia</taxon>
        <taxon>Geobacterales</taxon>
        <taxon>Geobacteraceae</taxon>
        <taxon>Geomonas</taxon>
    </lineage>
</organism>
<proteinExistence type="predicted"/>
<reference evidence="5" key="1">
    <citation type="submission" date="2020-06" db="EMBL/GenBank/DDBJ databases">
        <title>Draft genomic sequecing of Geomonas sp. Red736.</title>
        <authorList>
            <person name="Itoh H."/>
            <person name="Xu Z.X."/>
            <person name="Ushijima N."/>
            <person name="Masuda Y."/>
            <person name="Shiratori Y."/>
            <person name="Senoo K."/>
        </authorList>
    </citation>
    <scope>NUCLEOTIDE SEQUENCE [LARGE SCALE GENOMIC DNA]</scope>
    <source>
        <strain evidence="5">Red736</strain>
    </source>
</reference>
<evidence type="ECO:0000313" key="6">
    <source>
        <dbReference type="Proteomes" id="UP000831485"/>
    </source>
</evidence>
<dbReference type="Proteomes" id="UP000831485">
    <property type="component" value="Chromosome"/>
</dbReference>
<evidence type="ECO:0000256" key="1">
    <source>
        <dbReference type="SAM" id="MobiDB-lite"/>
    </source>
</evidence>
<dbReference type="EMBL" id="CP096574">
    <property type="protein sequence ID" value="UPU38198.1"/>
    <property type="molecule type" value="Genomic_DNA"/>
</dbReference>